<name>A0A7I7Q3A3_9MYCO</name>
<evidence type="ECO:0000256" key="1">
    <source>
        <dbReference type="SAM" id="MobiDB-lite"/>
    </source>
</evidence>
<organism evidence="2 3">
    <name type="scientific">Mycobacterium stomatepiae</name>
    <dbReference type="NCBI Taxonomy" id="470076"/>
    <lineage>
        <taxon>Bacteria</taxon>
        <taxon>Bacillati</taxon>
        <taxon>Actinomycetota</taxon>
        <taxon>Actinomycetes</taxon>
        <taxon>Mycobacteriales</taxon>
        <taxon>Mycobacteriaceae</taxon>
        <taxon>Mycobacterium</taxon>
        <taxon>Mycobacterium simiae complex</taxon>
    </lineage>
</organism>
<proteinExistence type="predicted"/>
<dbReference type="AlphaFoldDB" id="A0A7I7Q3A3"/>
<protein>
    <submittedName>
        <fullName evidence="2">Uncharacterized protein</fullName>
    </submittedName>
</protein>
<dbReference type="KEGG" id="msto:MSTO_06610"/>
<reference evidence="2 3" key="1">
    <citation type="journal article" date="2019" name="Emerg. Microbes Infect.">
        <title>Comprehensive subspecies identification of 175 nontuberculous mycobacteria species based on 7547 genomic profiles.</title>
        <authorList>
            <person name="Matsumoto Y."/>
            <person name="Kinjo T."/>
            <person name="Motooka D."/>
            <person name="Nabeya D."/>
            <person name="Jung N."/>
            <person name="Uechi K."/>
            <person name="Horii T."/>
            <person name="Iida T."/>
            <person name="Fujita J."/>
            <person name="Nakamura S."/>
        </authorList>
    </citation>
    <scope>NUCLEOTIDE SEQUENCE [LARGE SCALE GENOMIC DNA]</scope>
    <source>
        <strain evidence="2 3">JCM 17783</strain>
    </source>
</reference>
<sequence length="98" mass="9281">MTVLGALPGGDGDADGDGDAAGAGEGDADWLGDGPGAGPWVSSGSALATTVDAAQPATNRLAAPTFTAAGIAPIAIEGTGAGNLIHITVKSREPLKSA</sequence>
<dbReference type="EMBL" id="AP022587">
    <property type="protein sequence ID" value="BBY20456.1"/>
    <property type="molecule type" value="Genomic_DNA"/>
</dbReference>
<dbReference type="Proteomes" id="UP000467130">
    <property type="component" value="Chromosome"/>
</dbReference>
<feature type="region of interest" description="Disordered" evidence="1">
    <location>
        <begin position="1"/>
        <end position="44"/>
    </location>
</feature>
<keyword evidence="3" id="KW-1185">Reference proteome</keyword>
<evidence type="ECO:0000313" key="2">
    <source>
        <dbReference type="EMBL" id="BBY20456.1"/>
    </source>
</evidence>
<gene>
    <name evidence="2" type="ORF">MSTO_06610</name>
</gene>
<evidence type="ECO:0000313" key="3">
    <source>
        <dbReference type="Proteomes" id="UP000467130"/>
    </source>
</evidence>
<accession>A0A7I7Q3A3</accession>